<dbReference type="AlphaFoldDB" id="A0A7C5U414"/>
<dbReference type="InterPro" id="IPR004474">
    <property type="entry name" value="LytR_CpsA_psr"/>
</dbReference>
<feature type="transmembrane region" description="Helical" evidence="2">
    <location>
        <begin position="6"/>
        <end position="25"/>
    </location>
</feature>
<keyword evidence="2" id="KW-1133">Transmembrane helix</keyword>
<evidence type="ECO:0000256" key="1">
    <source>
        <dbReference type="ARBA" id="ARBA00006068"/>
    </source>
</evidence>
<organism evidence="4">
    <name type="scientific">Fervidobacterium nodosum</name>
    <dbReference type="NCBI Taxonomy" id="2424"/>
    <lineage>
        <taxon>Bacteria</taxon>
        <taxon>Thermotogati</taxon>
        <taxon>Thermotogota</taxon>
        <taxon>Thermotogae</taxon>
        <taxon>Thermotogales</taxon>
        <taxon>Fervidobacteriaceae</taxon>
        <taxon>Fervidobacterium</taxon>
    </lineage>
</organism>
<evidence type="ECO:0000313" key="4">
    <source>
        <dbReference type="EMBL" id="HHR33780.1"/>
    </source>
</evidence>
<feature type="domain" description="Cell envelope-related transcriptional attenuator" evidence="3">
    <location>
        <begin position="56"/>
        <end position="198"/>
    </location>
</feature>
<dbReference type="EMBL" id="DRXW01000160">
    <property type="protein sequence ID" value="HHR33780.1"/>
    <property type="molecule type" value="Genomic_DNA"/>
</dbReference>
<protein>
    <submittedName>
        <fullName evidence="4">LytR family transcriptional regulator</fullName>
    </submittedName>
</protein>
<dbReference type="NCBIfam" id="TIGR00350">
    <property type="entry name" value="lytR_cpsA_psr"/>
    <property type="match status" value="1"/>
</dbReference>
<comment type="caution">
    <text evidence="4">The sequence shown here is derived from an EMBL/GenBank/DDBJ whole genome shotgun (WGS) entry which is preliminary data.</text>
</comment>
<evidence type="ECO:0000256" key="2">
    <source>
        <dbReference type="SAM" id="Phobius"/>
    </source>
</evidence>
<dbReference type="Gene3D" id="3.40.630.190">
    <property type="entry name" value="LCP protein"/>
    <property type="match status" value="1"/>
</dbReference>
<comment type="similarity">
    <text evidence="1">Belongs to the LytR/CpsA/Psr (LCP) family.</text>
</comment>
<proteinExistence type="inferred from homology"/>
<dbReference type="PANTHER" id="PTHR33392">
    <property type="entry name" value="POLYISOPRENYL-TEICHOIC ACID--PEPTIDOGLYCAN TEICHOIC ACID TRANSFERASE TAGU"/>
    <property type="match status" value="1"/>
</dbReference>
<dbReference type="PANTHER" id="PTHR33392:SF6">
    <property type="entry name" value="POLYISOPRENYL-TEICHOIC ACID--PEPTIDOGLYCAN TEICHOIC ACID TRANSFERASE TAGU"/>
    <property type="match status" value="1"/>
</dbReference>
<keyword evidence="2" id="KW-0812">Transmembrane</keyword>
<reference evidence="4" key="1">
    <citation type="journal article" date="2020" name="mSystems">
        <title>Genome- and Community-Level Interaction Insights into Carbon Utilization and Element Cycling Functions of Hydrothermarchaeota in Hydrothermal Sediment.</title>
        <authorList>
            <person name="Zhou Z."/>
            <person name="Liu Y."/>
            <person name="Xu W."/>
            <person name="Pan J."/>
            <person name="Luo Z.H."/>
            <person name="Li M."/>
        </authorList>
    </citation>
    <scope>NUCLEOTIDE SEQUENCE [LARGE SCALE GENOMIC DNA]</scope>
    <source>
        <strain evidence="4">SpSt-1088</strain>
    </source>
</reference>
<dbReference type="Pfam" id="PF03816">
    <property type="entry name" value="LytR_cpsA_psr"/>
    <property type="match status" value="1"/>
</dbReference>
<gene>
    <name evidence="4" type="ORF">ENM46_02415</name>
</gene>
<sequence length="397" mass="46160">MKNFLYTAIIIFGIAAALFISTIWVEMFLRFFFVSTEDPMNILVLGLDKDIGNTRRTDVILVASVDLTNRKILLSSIPRDLMIDGKKINSYYQKEGIENFKTRIESLTGIKISRHVIVDYDIFQYLGDELGPIEVFVDRPMHYKDVAQNLEIDFSPGYYRMNGKQLLAYLRFRKTAEGDIGRLDKQRVIIEKLAQKAMSKNIISLTALYREIRKRTELNIEIGEIVYMASKLRKGFKIESIMFPFYFGQDGNLYVDETKLQIYKESLATGEKKIEEKYRYYVINNTPNRNSKTGKRIEDIFKNAGFTPNKVFYDGVDVDFKKNTILILRKNEVLKDYVENMMVKVMSNSKFDIVFVDDRLDYVTKYLSIIGELTKSGRQVVFPIDFIIVLTENIPES</sequence>
<dbReference type="InterPro" id="IPR050922">
    <property type="entry name" value="LytR/CpsA/Psr_CW_biosynth"/>
</dbReference>
<evidence type="ECO:0000259" key="3">
    <source>
        <dbReference type="Pfam" id="PF03816"/>
    </source>
</evidence>
<keyword evidence="2" id="KW-0472">Membrane</keyword>
<name>A0A7C5U414_9BACT</name>
<accession>A0A7C5U414</accession>